<keyword evidence="7 10" id="KW-1133">Transmembrane helix</keyword>
<keyword evidence="5 10" id="KW-0812">Transmembrane</keyword>
<gene>
    <name evidence="12" type="primary">secG</name>
    <name evidence="12" type="ORF">ETU09_01105</name>
</gene>
<dbReference type="NCBIfam" id="TIGR00810">
    <property type="entry name" value="secG"/>
    <property type="match status" value="1"/>
</dbReference>
<comment type="subcellular location">
    <subcellularLocation>
        <location evidence="1 10">Cell membrane</location>
        <topology evidence="1 10">Multi-pass membrane protein</topology>
    </subcellularLocation>
</comment>
<keyword evidence="13" id="KW-1185">Reference proteome</keyword>
<evidence type="ECO:0000256" key="9">
    <source>
        <dbReference type="ARBA" id="ARBA00023136"/>
    </source>
</evidence>
<dbReference type="AlphaFoldDB" id="A0A563DKD9"/>
<feature type="region of interest" description="Disordered" evidence="11">
    <location>
        <begin position="100"/>
        <end position="120"/>
    </location>
</feature>
<dbReference type="InterPro" id="IPR004692">
    <property type="entry name" value="SecG"/>
</dbReference>
<dbReference type="GO" id="GO:0065002">
    <property type="term" value="P:intracellular protein transmembrane transport"/>
    <property type="evidence" value="ECO:0007669"/>
    <property type="project" value="TreeGrafter"/>
</dbReference>
<keyword evidence="3 10" id="KW-0813">Transport</keyword>
<comment type="similarity">
    <text evidence="2 10">Belongs to the SecG family.</text>
</comment>
<name>A0A563DKD9_9FLAO</name>
<proteinExistence type="inferred from homology"/>
<feature type="transmembrane region" description="Helical" evidence="10">
    <location>
        <begin position="6"/>
        <end position="24"/>
    </location>
</feature>
<comment type="caution">
    <text evidence="12">The sequence shown here is derived from an EMBL/GenBank/DDBJ whole genome shotgun (WGS) entry which is preliminary data.</text>
</comment>
<reference evidence="12 13" key="1">
    <citation type="submission" date="2019-02" db="EMBL/GenBank/DDBJ databases">
        <title>Apibacter muscae sp. nov.: a novel member of the house fly microbiota.</title>
        <authorList>
            <person name="Park R."/>
        </authorList>
    </citation>
    <scope>NUCLEOTIDE SEQUENCE [LARGE SCALE GENOMIC DNA]</scope>
    <source>
        <strain evidence="12 13">AL1</strain>
    </source>
</reference>
<dbReference type="GO" id="GO:0043952">
    <property type="term" value="P:protein transport by the Sec complex"/>
    <property type="evidence" value="ECO:0007669"/>
    <property type="project" value="TreeGrafter"/>
</dbReference>
<dbReference type="PANTHER" id="PTHR34182:SF1">
    <property type="entry name" value="PROTEIN-EXPORT MEMBRANE PROTEIN SECG"/>
    <property type="match status" value="1"/>
</dbReference>
<evidence type="ECO:0000256" key="11">
    <source>
        <dbReference type="SAM" id="MobiDB-lite"/>
    </source>
</evidence>
<evidence type="ECO:0000256" key="10">
    <source>
        <dbReference type="RuleBase" id="RU365087"/>
    </source>
</evidence>
<dbReference type="GO" id="GO:0015450">
    <property type="term" value="F:protein-transporting ATPase activity"/>
    <property type="evidence" value="ECO:0007669"/>
    <property type="project" value="UniProtKB-UniRule"/>
</dbReference>
<protein>
    <recommendedName>
        <fullName evidence="10">Protein-export membrane protein SecG</fullName>
    </recommendedName>
</protein>
<dbReference type="PRINTS" id="PR01651">
    <property type="entry name" value="SECGEXPORT"/>
</dbReference>
<keyword evidence="8 10" id="KW-0811">Translocation</keyword>
<evidence type="ECO:0000256" key="8">
    <source>
        <dbReference type="ARBA" id="ARBA00023010"/>
    </source>
</evidence>
<organism evidence="12 13">
    <name type="scientific">Apibacter muscae</name>
    <dbReference type="NCBI Taxonomy" id="2509004"/>
    <lineage>
        <taxon>Bacteria</taxon>
        <taxon>Pseudomonadati</taxon>
        <taxon>Bacteroidota</taxon>
        <taxon>Flavobacteriia</taxon>
        <taxon>Flavobacteriales</taxon>
        <taxon>Weeksellaceae</taxon>
        <taxon>Apibacter</taxon>
    </lineage>
</organism>
<evidence type="ECO:0000313" key="12">
    <source>
        <dbReference type="EMBL" id="TWP30627.1"/>
    </source>
</evidence>
<feature type="transmembrane region" description="Helical" evidence="10">
    <location>
        <begin position="56"/>
        <end position="76"/>
    </location>
</feature>
<dbReference type="GO" id="GO:0009306">
    <property type="term" value="P:protein secretion"/>
    <property type="evidence" value="ECO:0007669"/>
    <property type="project" value="UniProtKB-UniRule"/>
</dbReference>
<evidence type="ECO:0000256" key="3">
    <source>
        <dbReference type="ARBA" id="ARBA00022448"/>
    </source>
</evidence>
<dbReference type="PANTHER" id="PTHR34182">
    <property type="entry name" value="PROTEIN-EXPORT MEMBRANE PROTEIN SECG"/>
    <property type="match status" value="1"/>
</dbReference>
<dbReference type="RefSeq" id="WP_146291288.1">
    <property type="nucleotide sequence ID" value="NZ_SELH01000011.1"/>
</dbReference>
<evidence type="ECO:0000256" key="5">
    <source>
        <dbReference type="ARBA" id="ARBA00022692"/>
    </source>
</evidence>
<dbReference type="Proteomes" id="UP000319499">
    <property type="component" value="Unassembled WGS sequence"/>
</dbReference>
<keyword evidence="6 10" id="KW-0653">Protein transport</keyword>
<comment type="function">
    <text evidence="10">Involved in protein export. Participates in an early event of protein translocation.</text>
</comment>
<dbReference type="OrthoDB" id="1122493at2"/>
<sequence length="120" mass="12585">MVIFSIIMIFIIIACVLMVCVVLLQNPKGGGLSSTFGGGGTQMFGVQKTNDFMEKATWTLASVIVILTILASVLIAKPKVYPTPSNSNLPVEGKAIQQEPINASSETSSQTPATNSAPAK</sequence>
<evidence type="ECO:0000256" key="4">
    <source>
        <dbReference type="ARBA" id="ARBA00022475"/>
    </source>
</evidence>
<dbReference type="Pfam" id="PF03840">
    <property type="entry name" value="SecG"/>
    <property type="match status" value="1"/>
</dbReference>
<evidence type="ECO:0000256" key="1">
    <source>
        <dbReference type="ARBA" id="ARBA00004651"/>
    </source>
</evidence>
<dbReference type="EMBL" id="SELH01000011">
    <property type="protein sequence ID" value="TWP30627.1"/>
    <property type="molecule type" value="Genomic_DNA"/>
</dbReference>
<evidence type="ECO:0000313" key="13">
    <source>
        <dbReference type="Proteomes" id="UP000319499"/>
    </source>
</evidence>
<evidence type="ECO:0000256" key="2">
    <source>
        <dbReference type="ARBA" id="ARBA00008445"/>
    </source>
</evidence>
<evidence type="ECO:0000256" key="6">
    <source>
        <dbReference type="ARBA" id="ARBA00022927"/>
    </source>
</evidence>
<accession>A0A563DKD9</accession>
<evidence type="ECO:0000256" key="7">
    <source>
        <dbReference type="ARBA" id="ARBA00022989"/>
    </source>
</evidence>
<dbReference type="GO" id="GO:0005886">
    <property type="term" value="C:plasma membrane"/>
    <property type="evidence" value="ECO:0007669"/>
    <property type="project" value="UniProtKB-SubCell"/>
</dbReference>
<keyword evidence="4 10" id="KW-1003">Cell membrane</keyword>
<keyword evidence="9 10" id="KW-0472">Membrane</keyword>